<reference evidence="9 10" key="1">
    <citation type="submission" date="2018-06" db="EMBL/GenBank/DDBJ databases">
        <title>Comparative genomics of Brasilonema spp. strains.</title>
        <authorList>
            <person name="Alvarenga D.O."/>
            <person name="Fiore M.F."/>
            <person name="Varani A.M."/>
        </authorList>
    </citation>
    <scope>NUCLEOTIDE SEQUENCE [LARGE SCALE GENOMIC DNA]</scope>
    <source>
        <strain evidence="9 10">UFV-OR1</strain>
    </source>
</reference>
<feature type="transmembrane region" description="Helical" evidence="7">
    <location>
        <begin position="106"/>
        <end position="124"/>
    </location>
</feature>
<keyword evidence="3" id="KW-1003">Cell membrane</keyword>
<keyword evidence="6 7" id="KW-0472">Membrane</keyword>
<evidence type="ECO:0000256" key="5">
    <source>
        <dbReference type="ARBA" id="ARBA00022989"/>
    </source>
</evidence>
<feature type="transmembrane region" description="Helical" evidence="7">
    <location>
        <begin position="217"/>
        <end position="241"/>
    </location>
</feature>
<accession>A0ABX1M3T3</accession>
<name>A0ABX1M3T3_9CYAN</name>
<feature type="transmembrane region" description="Helical" evidence="7">
    <location>
        <begin position="74"/>
        <end position="94"/>
    </location>
</feature>
<feature type="transmembrane region" description="Helical" evidence="7">
    <location>
        <begin position="193"/>
        <end position="211"/>
    </location>
</feature>
<dbReference type="SUPFAM" id="SSF103481">
    <property type="entry name" value="Multidrug resistance efflux transporter EmrE"/>
    <property type="match status" value="2"/>
</dbReference>
<keyword evidence="4 7" id="KW-0812">Transmembrane</keyword>
<keyword evidence="5 7" id="KW-1133">Transmembrane helix</keyword>
<feature type="transmembrane region" description="Helical" evidence="7">
    <location>
        <begin position="12"/>
        <end position="35"/>
    </location>
</feature>
<feature type="transmembrane region" description="Helical" evidence="7">
    <location>
        <begin position="41"/>
        <end position="62"/>
    </location>
</feature>
<evidence type="ECO:0000256" key="3">
    <source>
        <dbReference type="ARBA" id="ARBA00022475"/>
    </source>
</evidence>
<comment type="subcellular location">
    <subcellularLocation>
        <location evidence="1">Cell membrane</location>
        <topology evidence="1">Multi-pass membrane protein</topology>
    </subcellularLocation>
</comment>
<keyword evidence="10" id="KW-1185">Reference proteome</keyword>
<comment type="caution">
    <text evidence="9">The sequence shown here is derived from an EMBL/GenBank/DDBJ whole genome shotgun (WGS) entry which is preliminary data.</text>
</comment>
<evidence type="ECO:0000256" key="2">
    <source>
        <dbReference type="ARBA" id="ARBA00007362"/>
    </source>
</evidence>
<gene>
    <name evidence="9" type="ORF">DP115_03015</name>
</gene>
<evidence type="ECO:0000256" key="1">
    <source>
        <dbReference type="ARBA" id="ARBA00004651"/>
    </source>
</evidence>
<organism evidence="9 10">
    <name type="scientific">Brasilonema octagenarum UFV-OR1</name>
    <dbReference type="NCBI Taxonomy" id="417115"/>
    <lineage>
        <taxon>Bacteria</taxon>
        <taxon>Bacillati</taxon>
        <taxon>Cyanobacteriota</taxon>
        <taxon>Cyanophyceae</taxon>
        <taxon>Nostocales</taxon>
        <taxon>Scytonemataceae</taxon>
        <taxon>Brasilonema</taxon>
        <taxon>Octagenarum group</taxon>
    </lineage>
</organism>
<evidence type="ECO:0000313" key="10">
    <source>
        <dbReference type="Proteomes" id="UP000762253"/>
    </source>
</evidence>
<dbReference type="PANTHER" id="PTHR32322:SF18">
    <property type="entry name" value="S-ADENOSYLMETHIONINE_S-ADENOSYLHOMOCYSTEINE TRANSPORTER"/>
    <property type="match status" value="1"/>
</dbReference>
<feature type="transmembrane region" description="Helical" evidence="7">
    <location>
        <begin position="131"/>
        <end position="149"/>
    </location>
</feature>
<feature type="transmembrane region" description="Helical" evidence="7">
    <location>
        <begin position="161"/>
        <end position="181"/>
    </location>
</feature>
<dbReference type="Proteomes" id="UP000762253">
    <property type="component" value="Unassembled WGS sequence"/>
</dbReference>
<dbReference type="InterPro" id="IPR050638">
    <property type="entry name" value="AA-Vitamin_Transporters"/>
</dbReference>
<feature type="transmembrane region" description="Helical" evidence="7">
    <location>
        <begin position="284"/>
        <end position="305"/>
    </location>
</feature>
<evidence type="ECO:0000256" key="7">
    <source>
        <dbReference type="SAM" id="Phobius"/>
    </source>
</evidence>
<feature type="domain" description="EamA" evidence="8">
    <location>
        <begin position="165"/>
        <end position="302"/>
    </location>
</feature>
<dbReference type="EMBL" id="QMEC01000007">
    <property type="protein sequence ID" value="NMF61811.1"/>
    <property type="molecule type" value="Genomic_DNA"/>
</dbReference>
<dbReference type="PANTHER" id="PTHR32322">
    <property type="entry name" value="INNER MEMBRANE TRANSPORTER"/>
    <property type="match status" value="1"/>
</dbReference>
<sequence>MNNMHTTSGRWRLGLALSLVTVFLWGILPIALVVTLKVLDVYTIIWFRFLVSFVLLAVYLGWQRKLPPLLRLRSTSWILLVIATLGLAANYIFFTQGLALTTPANAEVIIQLAPLLMGFGGLFLFRERYTLLQWIGVGILIVGFTLFFHEQLKNLVTAHGQYLVGSGLIVFGAATWTFYALAQKQLLQSLSSFSIMLMIYGGCALLFTPFANPKAIFQLNFFHLGLLLFCGLNTLIAYGAFAESLEHLEASRVSAVSALAPIVTLISVWIVSVIMPTVILPENISALGIIGAVLVVTGSVTIALGKTR</sequence>
<dbReference type="InterPro" id="IPR037185">
    <property type="entry name" value="EmrE-like"/>
</dbReference>
<dbReference type="InterPro" id="IPR000620">
    <property type="entry name" value="EamA_dom"/>
</dbReference>
<feature type="domain" description="EamA" evidence="8">
    <location>
        <begin position="13"/>
        <end position="147"/>
    </location>
</feature>
<feature type="transmembrane region" description="Helical" evidence="7">
    <location>
        <begin position="253"/>
        <end position="278"/>
    </location>
</feature>
<dbReference type="Pfam" id="PF00892">
    <property type="entry name" value="EamA"/>
    <property type="match status" value="2"/>
</dbReference>
<comment type="similarity">
    <text evidence="2">Belongs to the EamA transporter family.</text>
</comment>
<protein>
    <submittedName>
        <fullName evidence="9">EamA family transporter</fullName>
    </submittedName>
</protein>
<evidence type="ECO:0000256" key="4">
    <source>
        <dbReference type="ARBA" id="ARBA00022692"/>
    </source>
</evidence>
<evidence type="ECO:0000256" key="6">
    <source>
        <dbReference type="ARBA" id="ARBA00023136"/>
    </source>
</evidence>
<evidence type="ECO:0000313" key="9">
    <source>
        <dbReference type="EMBL" id="NMF61811.1"/>
    </source>
</evidence>
<evidence type="ECO:0000259" key="8">
    <source>
        <dbReference type="Pfam" id="PF00892"/>
    </source>
</evidence>
<proteinExistence type="inferred from homology"/>